<feature type="chain" id="PRO_5012124420" evidence="4">
    <location>
        <begin position="25"/>
        <end position="448"/>
    </location>
</feature>
<proteinExistence type="inferred from homology"/>
<accession>A0A1Y3KKJ8</accession>
<comment type="caution">
    <text evidence="5">The sequence shown here is derived from an EMBL/GenBank/DDBJ whole genome shotgun (WGS) entry which is preliminary data.</text>
</comment>
<dbReference type="PANTHER" id="PTHR34596:SF2">
    <property type="entry name" value="CHITOPORIN"/>
    <property type="match status" value="1"/>
</dbReference>
<evidence type="ECO:0000313" key="5">
    <source>
        <dbReference type="EMBL" id="OUM25584.1"/>
    </source>
</evidence>
<dbReference type="Pfam" id="PF03573">
    <property type="entry name" value="OprD"/>
    <property type="match status" value="1"/>
</dbReference>
<evidence type="ECO:0000256" key="4">
    <source>
        <dbReference type="SAM" id="SignalP"/>
    </source>
</evidence>
<dbReference type="InterPro" id="IPR005318">
    <property type="entry name" value="OM_porin_bac"/>
</dbReference>
<protein>
    <submittedName>
        <fullName evidence="5">Porin</fullName>
    </submittedName>
</protein>
<dbReference type="InterPro" id="IPR023614">
    <property type="entry name" value="Porin_dom_sf"/>
</dbReference>
<organism evidence="5 6">
    <name type="scientific">Pseudomonas putida</name>
    <name type="common">Arthrobacter siderocapsulatus</name>
    <dbReference type="NCBI Taxonomy" id="303"/>
    <lineage>
        <taxon>Bacteria</taxon>
        <taxon>Pseudomonadati</taxon>
        <taxon>Pseudomonadota</taxon>
        <taxon>Gammaproteobacteria</taxon>
        <taxon>Pseudomonadales</taxon>
        <taxon>Pseudomonadaceae</taxon>
        <taxon>Pseudomonas</taxon>
    </lineage>
</organism>
<keyword evidence="3 4" id="KW-0732">Signal</keyword>
<evidence type="ECO:0000256" key="2">
    <source>
        <dbReference type="ARBA" id="ARBA00022448"/>
    </source>
</evidence>
<reference evidence="5 6" key="1">
    <citation type="submission" date="2017-05" db="EMBL/GenBank/DDBJ databases">
        <title>Whole genome sequence of Pseudomonas putida isolate 1312 commercialized as a biostimulant.</title>
        <authorList>
            <person name="Crovadore J."/>
            <person name="Blanc P."/>
            <person name="Chablais R."/>
            <person name="Cochard B."/>
            <person name="Grizard D."/>
            <person name="Lefort F."/>
        </authorList>
    </citation>
    <scope>NUCLEOTIDE SEQUENCE [LARGE SCALE GENOMIC DNA]</scope>
    <source>
        <strain evidence="5 6">1312</strain>
    </source>
</reference>
<dbReference type="AlphaFoldDB" id="A0A1Y3KKJ8"/>
<feature type="signal peptide" evidence="4">
    <location>
        <begin position="1"/>
        <end position="24"/>
    </location>
</feature>
<evidence type="ECO:0000256" key="1">
    <source>
        <dbReference type="ARBA" id="ARBA00009075"/>
    </source>
</evidence>
<dbReference type="Proteomes" id="UP000196082">
    <property type="component" value="Unassembled WGS sequence"/>
</dbReference>
<keyword evidence="2" id="KW-0813">Transport</keyword>
<dbReference type="EMBL" id="NFSB01000088">
    <property type="protein sequence ID" value="OUM25584.1"/>
    <property type="molecule type" value="Genomic_DNA"/>
</dbReference>
<dbReference type="Gene3D" id="2.40.160.10">
    <property type="entry name" value="Porin"/>
    <property type="match status" value="1"/>
</dbReference>
<dbReference type="PROSITE" id="PS51257">
    <property type="entry name" value="PROKAR_LIPOPROTEIN"/>
    <property type="match status" value="1"/>
</dbReference>
<evidence type="ECO:0000256" key="3">
    <source>
        <dbReference type="ARBA" id="ARBA00022729"/>
    </source>
</evidence>
<comment type="similarity">
    <text evidence="1">Belongs to the outer membrane porin (Opr) (TC 1.B.25) family.</text>
</comment>
<dbReference type="GO" id="GO:0016020">
    <property type="term" value="C:membrane"/>
    <property type="evidence" value="ECO:0007669"/>
    <property type="project" value="InterPro"/>
</dbReference>
<dbReference type="PANTHER" id="PTHR34596">
    <property type="entry name" value="CHITOPORIN"/>
    <property type="match status" value="1"/>
</dbReference>
<gene>
    <name evidence="5" type="ORF">B8W72_25515</name>
</gene>
<name>A0A1Y3KKJ8_PSEPU</name>
<sequence>MSLKTFTLGMAGASACLLGSIACAAESDHGFIEDSTTTVGLRNFYWNADNRNGSYLNPAGERQSYRQEWAQGVLAKFNSGYTQGLVGFGLDLHYMGAVKLDGGKGRVGDGIGNGGIVARDNQGDPKQAYSKAGGAVKVRVGSTELAYGDLFPDSPVLKYGDIRLLPQTLRGWNVTDRTFTGLALNAGRFTSSSDRAETNHGGKLGTAYGGRQADSDFVSYYGGIYTGVDNVKVKLFGSELDNIWNQQFASIEYRVPLKVGGVFNTGANYYRTRDTGTSLLGDIRNDAWSARVGYALGGHKLEVAYTRIDGDQPFDYVWNSFDIELDAASQGSDFNSPNERAWSARYDLDAAIFGVPGLSFTARYIRGTDIDGHDAGGAYSRFQAVSDGSQWERDLWVKYVVQSGPAKNLSLRLLHASMRTGGDYGAIANDLDQTRIILDYPLDLNFLK</sequence>
<dbReference type="GO" id="GO:0015288">
    <property type="term" value="F:porin activity"/>
    <property type="evidence" value="ECO:0007669"/>
    <property type="project" value="TreeGrafter"/>
</dbReference>
<evidence type="ECO:0000313" key="6">
    <source>
        <dbReference type="Proteomes" id="UP000196082"/>
    </source>
</evidence>
<dbReference type="RefSeq" id="WP_086978391.1">
    <property type="nucleotide sequence ID" value="NZ_NFSB01000088.1"/>
</dbReference>